<dbReference type="PANTHER" id="PTHR45661">
    <property type="entry name" value="SURFACE ANTIGEN"/>
    <property type="match status" value="1"/>
</dbReference>
<evidence type="ECO:0000313" key="1">
    <source>
        <dbReference type="EMBL" id="CUM85927.1"/>
    </source>
</evidence>
<reference evidence="1 2" key="1">
    <citation type="submission" date="2015-09" db="EMBL/GenBank/DDBJ databases">
        <authorList>
            <consortium name="Pathogen Informatics"/>
        </authorList>
    </citation>
    <scope>NUCLEOTIDE SEQUENCE [LARGE SCALE GENOMIC DNA]</scope>
    <source>
        <strain evidence="1 2">2789STDY5834959</strain>
    </source>
</reference>
<protein>
    <submittedName>
        <fullName evidence="1">Bacterial Ig-like domain (Group 2)</fullName>
    </submittedName>
</protein>
<dbReference type="InterPro" id="IPR003961">
    <property type="entry name" value="FN3_dom"/>
</dbReference>
<dbReference type="InterPro" id="IPR026906">
    <property type="entry name" value="LRR_5"/>
</dbReference>
<dbReference type="InterPro" id="IPR053139">
    <property type="entry name" value="Surface_bspA-like"/>
</dbReference>
<dbReference type="SUPFAM" id="SSF49265">
    <property type="entry name" value="Fibronectin type III"/>
    <property type="match status" value="1"/>
</dbReference>
<name>A0A173S7Y1_ANAHA</name>
<dbReference type="Gene3D" id="3.80.10.10">
    <property type="entry name" value="Ribonuclease Inhibitor"/>
    <property type="match status" value="1"/>
</dbReference>
<dbReference type="InterPro" id="IPR036116">
    <property type="entry name" value="FN3_sf"/>
</dbReference>
<evidence type="ECO:0000313" key="2">
    <source>
        <dbReference type="Proteomes" id="UP000095553"/>
    </source>
</evidence>
<dbReference type="SUPFAM" id="SSF52058">
    <property type="entry name" value="L domain-like"/>
    <property type="match status" value="1"/>
</dbReference>
<dbReference type="PANTHER" id="PTHR45661:SF3">
    <property type="entry name" value="IG-LIKE DOMAIN-CONTAINING PROTEIN"/>
    <property type="match status" value="1"/>
</dbReference>
<dbReference type="InterPro" id="IPR032675">
    <property type="entry name" value="LRR_dom_sf"/>
</dbReference>
<dbReference type="Pfam" id="PF02368">
    <property type="entry name" value="Big_2"/>
    <property type="match status" value="1"/>
</dbReference>
<gene>
    <name evidence="1" type="ORF">ERS852571_00994</name>
</gene>
<organism evidence="1 2">
    <name type="scientific">Anaerostipes hadrus</name>
    <dbReference type="NCBI Taxonomy" id="649756"/>
    <lineage>
        <taxon>Bacteria</taxon>
        <taxon>Bacillati</taxon>
        <taxon>Bacillota</taxon>
        <taxon>Clostridia</taxon>
        <taxon>Lachnospirales</taxon>
        <taxon>Lachnospiraceae</taxon>
        <taxon>Anaerostipes</taxon>
    </lineage>
</organism>
<dbReference type="InterPro" id="IPR008964">
    <property type="entry name" value="Invasin/intimin_cell_adhesion"/>
</dbReference>
<dbReference type="EMBL" id="CYXY01000005">
    <property type="protein sequence ID" value="CUM85927.1"/>
    <property type="molecule type" value="Genomic_DNA"/>
</dbReference>
<dbReference type="CDD" id="cd00063">
    <property type="entry name" value="FN3"/>
    <property type="match status" value="1"/>
</dbReference>
<accession>A0A173S7Y1</accession>
<dbReference type="Gene3D" id="2.60.40.10">
    <property type="entry name" value="Immunoglobulins"/>
    <property type="match status" value="1"/>
</dbReference>
<dbReference type="AlphaFoldDB" id="A0A173S7Y1"/>
<sequence>MKKIIIGVMIVISFVFVVKISCVQTQNIMGNETSQEENCEQLSWTLKNGILIISGQGKIPTDFFEDNLIDPDQPKELIIERGITEIKPGAFRGCNTLKKVTLPEGLKTIGSQAFQGCQNLDYIEIPDTVTYLGRESFILCSKLKYVKLSKGLKSISGFAFENCASLESICIPEGVETIHRYAFNFCGRLKMIMIPNSLKDINPMVSYAFPVKLVAMDDNPVIEEAVKRFPELSYVRKKDYICNHSNNDYSIETATKDKDGKAIFICERCGETSIGILPRVQKAVMKKQIFRYRKGKEQHPWIDIIKSDGTKLAKRYYQITYPKSSMYPGTYQATVKLKNGYEGSMNVEYKILKAQQYLHRNSNKMITKSWDKPFYVNLNKDPSNCKFQWKSSDPKIASVDMQGKIIGKKRGTCKIYVYAKEDEHYERSTTVSIKVKIVPGKIKKIHLKRISGRKLKVTWKKDTRYDGYWVDYGTKKNMLDSRQLTINNSNKNRIYLKNLKHKKKYYVIVRGYKKIKKGKRYIPEFSPVNKLTITI</sequence>
<dbReference type="InterPro" id="IPR003343">
    <property type="entry name" value="Big_2"/>
</dbReference>
<dbReference type="RefSeq" id="WP_055072509.1">
    <property type="nucleotide sequence ID" value="NZ_BAABYN010000001.1"/>
</dbReference>
<dbReference type="SUPFAM" id="SSF49373">
    <property type="entry name" value="Invasin/intimin cell-adhesion fragments"/>
    <property type="match status" value="1"/>
</dbReference>
<dbReference type="Proteomes" id="UP000095553">
    <property type="component" value="Unassembled WGS sequence"/>
</dbReference>
<proteinExistence type="predicted"/>
<dbReference type="Gene3D" id="2.60.40.1080">
    <property type="match status" value="1"/>
</dbReference>
<dbReference type="Pfam" id="PF00041">
    <property type="entry name" value="fn3"/>
    <property type="match status" value="1"/>
</dbReference>
<dbReference type="Pfam" id="PF13306">
    <property type="entry name" value="LRR_5"/>
    <property type="match status" value="1"/>
</dbReference>
<dbReference type="InterPro" id="IPR013783">
    <property type="entry name" value="Ig-like_fold"/>
</dbReference>